<feature type="transmembrane region" description="Helical" evidence="2">
    <location>
        <begin position="103"/>
        <end position="119"/>
    </location>
</feature>
<feature type="transmembrane region" description="Helical" evidence="2">
    <location>
        <begin position="6"/>
        <end position="26"/>
    </location>
</feature>
<dbReference type="HOGENOM" id="CLU_120467_0_0_9"/>
<dbReference type="eggNOG" id="COG2510">
    <property type="taxonomic scope" value="Bacteria"/>
</dbReference>
<dbReference type="SUPFAM" id="SSF103481">
    <property type="entry name" value="Multidrug resistance efflux transporter EmrE"/>
    <property type="match status" value="1"/>
</dbReference>
<gene>
    <name evidence="4" type="ORF">HMPREF9334_01603</name>
</gene>
<comment type="similarity">
    <text evidence="1">Belongs to the EamA transporter family.</text>
</comment>
<feature type="domain" description="EamA" evidence="3">
    <location>
        <begin position="6"/>
        <end position="141"/>
    </location>
</feature>
<dbReference type="AlphaFoldDB" id="G5GQS2"/>
<feature type="transmembrane region" description="Helical" evidence="2">
    <location>
        <begin position="70"/>
        <end position="91"/>
    </location>
</feature>
<reference evidence="4 5" key="1">
    <citation type="submission" date="2011-08" db="EMBL/GenBank/DDBJ databases">
        <title>The Genome Sequence of Selenomonas infelix ATCC 43532.</title>
        <authorList>
            <consortium name="The Broad Institute Genome Sequencing Platform"/>
            <person name="Earl A."/>
            <person name="Ward D."/>
            <person name="Feldgarden M."/>
            <person name="Gevers D."/>
            <person name="Izard J."/>
            <person name="Blanton J.M."/>
            <person name="Baranova O.V."/>
            <person name="Dewhirst F.E."/>
            <person name="Young S.K."/>
            <person name="Zeng Q."/>
            <person name="Gargeya S."/>
            <person name="Fitzgerald M."/>
            <person name="Haas B."/>
            <person name="Abouelleil A."/>
            <person name="Alvarado L."/>
            <person name="Arachchi H.M."/>
            <person name="Berlin A."/>
            <person name="Brown A."/>
            <person name="Chapman S.B."/>
            <person name="Chen Z."/>
            <person name="Dunbar C."/>
            <person name="Freedman E."/>
            <person name="Gearin G."/>
            <person name="Gellesch M."/>
            <person name="Goldberg J."/>
            <person name="Griggs A."/>
            <person name="Gujja S."/>
            <person name="Heiman D."/>
            <person name="Howarth C."/>
            <person name="Larson L."/>
            <person name="Lui A."/>
            <person name="MacDonald P.J.P."/>
            <person name="Montmayeur A."/>
            <person name="Murphy C."/>
            <person name="Neiman D."/>
            <person name="Pearson M."/>
            <person name="Priest M."/>
            <person name="Roberts A."/>
            <person name="Saif S."/>
            <person name="Shea T."/>
            <person name="Shenoy N."/>
            <person name="Sisk P."/>
            <person name="Stolte C."/>
            <person name="Sykes S."/>
            <person name="Wortman J."/>
            <person name="Nusbaum C."/>
            <person name="Birren B."/>
        </authorList>
    </citation>
    <scope>NUCLEOTIDE SEQUENCE [LARGE SCALE GENOMIC DNA]</scope>
    <source>
        <strain evidence="4 5">ATCC 43532</strain>
    </source>
</reference>
<name>G5GQS2_9FIRM</name>
<evidence type="ECO:0000259" key="3">
    <source>
        <dbReference type="Pfam" id="PF00892"/>
    </source>
</evidence>
<dbReference type="STRING" id="679201.HMPREF9334_01603"/>
<evidence type="ECO:0000256" key="1">
    <source>
        <dbReference type="ARBA" id="ARBA00007362"/>
    </source>
</evidence>
<evidence type="ECO:0000256" key="2">
    <source>
        <dbReference type="SAM" id="Phobius"/>
    </source>
</evidence>
<dbReference type="Pfam" id="PF00892">
    <property type="entry name" value="EamA"/>
    <property type="match status" value="1"/>
</dbReference>
<keyword evidence="2" id="KW-0812">Transmembrane</keyword>
<organism evidence="4 5">
    <name type="scientific">Selenomonas infelix ATCC 43532</name>
    <dbReference type="NCBI Taxonomy" id="679201"/>
    <lineage>
        <taxon>Bacteria</taxon>
        <taxon>Bacillati</taxon>
        <taxon>Bacillota</taxon>
        <taxon>Negativicutes</taxon>
        <taxon>Selenomonadales</taxon>
        <taxon>Selenomonadaceae</taxon>
        <taxon>Selenomonas</taxon>
    </lineage>
</organism>
<feature type="transmembrane region" description="Helical" evidence="2">
    <location>
        <begin position="38"/>
        <end position="58"/>
    </location>
</feature>
<dbReference type="PATRIC" id="fig|679201.3.peg.1619"/>
<sequence length="145" mass="14862">MAMSAWLVYALLSALCAAFVSIFGKVGLTGLDSSAATAVRAAIMALFLMGVVVAEGHTADLPQVFADRKALAFVALSGIAGALSWLFYFMALKDGAVTQVAPIDKLSVVFAVVLAVMIFGEKVSLAHGIAIAMIAAGGLILAIFP</sequence>
<dbReference type="Gene3D" id="1.10.3730.20">
    <property type="match status" value="1"/>
</dbReference>
<dbReference type="EMBL" id="ACZM01000015">
    <property type="protein sequence ID" value="EHG20707.1"/>
    <property type="molecule type" value="Genomic_DNA"/>
</dbReference>
<keyword evidence="2" id="KW-1133">Transmembrane helix</keyword>
<comment type="caution">
    <text evidence="4">The sequence shown here is derived from an EMBL/GenBank/DDBJ whole genome shotgun (WGS) entry which is preliminary data.</text>
</comment>
<keyword evidence="5" id="KW-1185">Reference proteome</keyword>
<evidence type="ECO:0000313" key="4">
    <source>
        <dbReference type="EMBL" id="EHG20707.1"/>
    </source>
</evidence>
<proteinExistence type="inferred from homology"/>
<dbReference type="InterPro" id="IPR000620">
    <property type="entry name" value="EamA_dom"/>
</dbReference>
<dbReference type="GO" id="GO:0016020">
    <property type="term" value="C:membrane"/>
    <property type="evidence" value="ECO:0007669"/>
    <property type="project" value="InterPro"/>
</dbReference>
<accession>G5GQS2</accession>
<keyword evidence="2" id="KW-0472">Membrane</keyword>
<protein>
    <recommendedName>
        <fullName evidence="3">EamA domain-containing protein</fullName>
    </recommendedName>
</protein>
<feature type="transmembrane region" description="Helical" evidence="2">
    <location>
        <begin position="125"/>
        <end position="144"/>
    </location>
</feature>
<dbReference type="Proteomes" id="UP000004129">
    <property type="component" value="Unassembled WGS sequence"/>
</dbReference>
<dbReference type="InterPro" id="IPR037185">
    <property type="entry name" value="EmrE-like"/>
</dbReference>
<evidence type="ECO:0000313" key="5">
    <source>
        <dbReference type="Proteomes" id="UP000004129"/>
    </source>
</evidence>